<gene>
    <name evidence="1" type="ORF">DASB73_009020</name>
</gene>
<comment type="caution">
    <text evidence="1">The sequence shown here is derived from an EMBL/GenBank/DDBJ whole genome shotgun (WGS) entry which is preliminary data.</text>
</comment>
<dbReference type="Proteomes" id="UP001362899">
    <property type="component" value="Unassembled WGS sequence"/>
</dbReference>
<proteinExistence type="predicted"/>
<keyword evidence="1" id="KW-0687">Ribonucleoprotein</keyword>
<evidence type="ECO:0000313" key="1">
    <source>
        <dbReference type="EMBL" id="GMM49944.1"/>
    </source>
</evidence>
<organism evidence="1 2">
    <name type="scientific">Starmerella bacillaris</name>
    <name type="common">Yeast</name>
    <name type="synonym">Candida zemplinina</name>
    <dbReference type="NCBI Taxonomy" id="1247836"/>
    <lineage>
        <taxon>Eukaryota</taxon>
        <taxon>Fungi</taxon>
        <taxon>Dikarya</taxon>
        <taxon>Ascomycota</taxon>
        <taxon>Saccharomycotina</taxon>
        <taxon>Dipodascomycetes</taxon>
        <taxon>Dipodascales</taxon>
        <taxon>Trichomonascaceae</taxon>
        <taxon>Starmerella</taxon>
    </lineage>
</organism>
<sequence length="107" mass="12405">MFPTPQRLGGYLWKIPYKMSQLQKARQRKRLRAVDNVIATVGAALNAKNISLRKLDYLTSAAFPKESEMPAKDKYWIFSKYGRNYRKGAHRQPKFTKISNRTVPPGF</sequence>
<dbReference type="GO" id="GO:0003735">
    <property type="term" value="F:structural constituent of ribosome"/>
    <property type="evidence" value="ECO:0007669"/>
    <property type="project" value="TreeGrafter"/>
</dbReference>
<dbReference type="GO" id="GO:0005762">
    <property type="term" value="C:mitochondrial large ribosomal subunit"/>
    <property type="evidence" value="ECO:0007669"/>
    <property type="project" value="TreeGrafter"/>
</dbReference>
<evidence type="ECO:0000313" key="2">
    <source>
        <dbReference type="Proteomes" id="UP001362899"/>
    </source>
</evidence>
<keyword evidence="1" id="KW-0689">Ribosomal protein</keyword>
<dbReference type="EMBL" id="BTGC01000003">
    <property type="protein sequence ID" value="GMM49944.1"/>
    <property type="molecule type" value="Genomic_DNA"/>
</dbReference>
<accession>A0AAV5REF8</accession>
<dbReference type="Pfam" id="PF09784">
    <property type="entry name" value="L31"/>
    <property type="match status" value="1"/>
</dbReference>
<dbReference type="PANTHER" id="PTHR28271:SF1">
    <property type="entry name" value="LARGE RIBOSOMAL SUBUNIT PROTEIN ML60"/>
    <property type="match status" value="1"/>
</dbReference>
<protein>
    <submittedName>
        <fullName evidence="1">Mitochondrial 54S ribosomal protein YmL31</fullName>
    </submittedName>
</protein>
<dbReference type="PANTHER" id="PTHR28271">
    <property type="entry name" value="54S RIBOSOMAL PROTEIN L31, MITOCHONDRIAL"/>
    <property type="match status" value="1"/>
</dbReference>
<keyword evidence="2" id="KW-1185">Reference proteome</keyword>
<reference evidence="1 2" key="1">
    <citation type="journal article" date="2023" name="Elife">
        <title>Identification of key yeast species and microbe-microbe interactions impacting larval growth of Drosophila in the wild.</title>
        <authorList>
            <person name="Mure A."/>
            <person name="Sugiura Y."/>
            <person name="Maeda R."/>
            <person name="Honda K."/>
            <person name="Sakurai N."/>
            <person name="Takahashi Y."/>
            <person name="Watada M."/>
            <person name="Katoh T."/>
            <person name="Gotoh A."/>
            <person name="Gotoh Y."/>
            <person name="Taniguchi I."/>
            <person name="Nakamura K."/>
            <person name="Hayashi T."/>
            <person name="Katayama T."/>
            <person name="Uemura T."/>
            <person name="Hattori Y."/>
        </authorList>
    </citation>
    <scope>NUCLEOTIDE SEQUENCE [LARGE SCALE GENOMIC DNA]</scope>
    <source>
        <strain evidence="1 2">SB-73</strain>
    </source>
</reference>
<dbReference type="InterPro" id="IPR016340">
    <property type="entry name" value="Ribosomal_mL60"/>
</dbReference>
<dbReference type="AlphaFoldDB" id="A0AAV5REF8"/>
<name>A0AAV5REF8_STABA</name>